<organism evidence="1 2">
    <name type="scientific">Actinidia rufa</name>
    <dbReference type="NCBI Taxonomy" id="165716"/>
    <lineage>
        <taxon>Eukaryota</taxon>
        <taxon>Viridiplantae</taxon>
        <taxon>Streptophyta</taxon>
        <taxon>Embryophyta</taxon>
        <taxon>Tracheophyta</taxon>
        <taxon>Spermatophyta</taxon>
        <taxon>Magnoliopsida</taxon>
        <taxon>eudicotyledons</taxon>
        <taxon>Gunneridae</taxon>
        <taxon>Pentapetalae</taxon>
        <taxon>asterids</taxon>
        <taxon>Ericales</taxon>
        <taxon>Actinidiaceae</taxon>
        <taxon>Actinidia</taxon>
    </lineage>
</organism>
<protein>
    <submittedName>
        <fullName evidence="1">Uncharacterized protein</fullName>
    </submittedName>
</protein>
<dbReference type="EMBL" id="BJWL01000023">
    <property type="protein sequence ID" value="GFZ13155.1"/>
    <property type="molecule type" value="Genomic_DNA"/>
</dbReference>
<accession>A0A7J0GQQ9</accession>
<comment type="caution">
    <text evidence="1">The sequence shown here is derived from an EMBL/GenBank/DDBJ whole genome shotgun (WGS) entry which is preliminary data.</text>
</comment>
<dbReference type="AlphaFoldDB" id="A0A7J0GQQ9"/>
<evidence type="ECO:0000313" key="1">
    <source>
        <dbReference type="EMBL" id="GFZ13155.1"/>
    </source>
</evidence>
<reference evidence="1 2" key="1">
    <citation type="submission" date="2019-07" db="EMBL/GenBank/DDBJ databases">
        <title>De Novo Assembly of kiwifruit Actinidia rufa.</title>
        <authorList>
            <person name="Sugita-Konishi S."/>
            <person name="Sato K."/>
            <person name="Mori E."/>
            <person name="Abe Y."/>
            <person name="Kisaki G."/>
            <person name="Hamano K."/>
            <person name="Suezawa K."/>
            <person name="Otani M."/>
            <person name="Fukuda T."/>
            <person name="Manabe T."/>
            <person name="Gomi K."/>
            <person name="Tabuchi M."/>
            <person name="Akimitsu K."/>
            <person name="Kataoka I."/>
        </authorList>
    </citation>
    <scope>NUCLEOTIDE SEQUENCE [LARGE SCALE GENOMIC DNA]</scope>
    <source>
        <strain evidence="2">cv. Fuchu</strain>
    </source>
</reference>
<dbReference type="Proteomes" id="UP000585474">
    <property type="component" value="Unassembled WGS sequence"/>
</dbReference>
<sequence length="116" mass="13342">MGLRKNALDSIKFGKGQDASTRTRRLGHIVWAFRRQLGKVGITSDSHEAGKGNGRSIWVQRHLLMGGETRGMMELLFSWKGAPVDKRKKAWCSGQFVLMWIVWRLEKMALRMTHLF</sequence>
<gene>
    <name evidence="1" type="ORF">Acr_23g0015400</name>
</gene>
<proteinExistence type="predicted"/>
<name>A0A7J0GQQ9_9ERIC</name>
<evidence type="ECO:0000313" key="2">
    <source>
        <dbReference type="Proteomes" id="UP000585474"/>
    </source>
</evidence>
<keyword evidence="2" id="KW-1185">Reference proteome</keyword>